<protein>
    <submittedName>
        <fullName evidence="1">Uncharacterized protein</fullName>
    </submittedName>
</protein>
<dbReference type="EMBL" id="AAGWGZ010000004">
    <property type="protein sequence ID" value="EBS6847545.1"/>
    <property type="molecule type" value="Genomic_DNA"/>
</dbReference>
<name>A0A5V0ILH2_SALER</name>
<sequence length="67" mass="7161">MSVKNGSGINIEAAGSTRRLNLLRLEPYAGKLACTVLRGRRRSNALLLPDIAHTLHPSGCRCVGCVC</sequence>
<reference evidence="1" key="1">
    <citation type="submission" date="2018-07" db="EMBL/GenBank/DDBJ databases">
        <authorList>
            <consortium name="PulseNet: The National Subtyping Network for Foodborne Disease Surveillance"/>
            <person name="Tarr C.L."/>
            <person name="Trees E."/>
            <person name="Katz L.S."/>
            <person name="Carleton-Romer H.A."/>
            <person name="Stroika S."/>
            <person name="Kucerova Z."/>
            <person name="Roache K.F."/>
            <person name="Sabol A.L."/>
            <person name="Besser J."/>
            <person name="Gerner-Smidt P."/>
        </authorList>
    </citation>
    <scope>NUCLEOTIDE SEQUENCE [LARGE SCALE GENOMIC DNA]</scope>
    <source>
        <strain evidence="1">08-0470</strain>
        <strain evidence="2">PNUSAS099171</strain>
    </source>
</reference>
<evidence type="ECO:0000313" key="2">
    <source>
        <dbReference type="EMBL" id="ECW1185555.1"/>
    </source>
</evidence>
<evidence type="ECO:0000313" key="1">
    <source>
        <dbReference type="EMBL" id="EBS6847545.1"/>
    </source>
</evidence>
<gene>
    <name evidence="1" type="ORF">CBX34_07465</name>
    <name evidence="2" type="ORF">F3S59_16800</name>
</gene>
<proteinExistence type="predicted"/>
<dbReference type="AlphaFoldDB" id="A0A5V0ILH2"/>
<organism evidence="1">
    <name type="scientific">Salmonella enterica</name>
    <name type="common">Salmonella choleraesuis</name>
    <dbReference type="NCBI Taxonomy" id="28901"/>
    <lineage>
        <taxon>Bacteria</taxon>
        <taxon>Pseudomonadati</taxon>
        <taxon>Pseudomonadota</taxon>
        <taxon>Gammaproteobacteria</taxon>
        <taxon>Enterobacterales</taxon>
        <taxon>Enterobacteriaceae</taxon>
        <taxon>Salmonella</taxon>
    </lineage>
</organism>
<comment type="caution">
    <text evidence="1">The sequence shown here is derived from an EMBL/GenBank/DDBJ whole genome shotgun (WGS) entry which is preliminary data.</text>
</comment>
<dbReference type="EMBL" id="AAKVJX010000048">
    <property type="protein sequence ID" value="ECW1185555.1"/>
    <property type="molecule type" value="Genomic_DNA"/>
</dbReference>
<accession>A0A5V0ILH2</accession>